<gene>
    <name evidence="1" type="ORF">BBN63_01075</name>
</gene>
<protein>
    <recommendedName>
        <fullName evidence="3">Nitrogen fixation protein</fullName>
    </recommendedName>
</protein>
<dbReference type="RefSeq" id="WP_078073544.1">
    <property type="nucleotide sequence ID" value="NZ_CP018047.1"/>
</dbReference>
<name>A0A1U9QLC4_STRNV</name>
<reference evidence="1 2" key="1">
    <citation type="submission" date="2016-11" db="EMBL/GenBank/DDBJ databases">
        <title>Complete genome sequence of Streptomyces niveus SCSIO 3406.</title>
        <authorList>
            <person name="Zhu Q."/>
            <person name="Cheng W."/>
            <person name="Song Y."/>
            <person name="Li Q."/>
            <person name="Ju J."/>
        </authorList>
    </citation>
    <scope>NUCLEOTIDE SEQUENCE [LARGE SCALE GENOMIC DNA]</scope>
    <source>
        <strain evidence="1 2">SCSIO 3406</strain>
    </source>
</reference>
<keyword evidence="2" id="KW-1185">Reference proteome</keyword>
<organism evidence="1 2">
    <name type="scientific">Streptomyces niveus</name>
    <name type="common">Streptomyces spheroides</name>
    <dbReference type="NCBI Taxonomy" id="193462"/>
    <lineage>
        <taxon>Bacteria</taxon>
        <taxon>Bacillati</taxon>
        <taxon>Actinomycetota</taxon>
        <taxon>Actinomycetes</taxon>
        <taxon>Kitasatosporales</taxon>
        <taxon>Streptomycetaceae</taxon>
        <taxon>Streptomyces</taxon>
    </lineage>
</organism>
<dbReference type="KEGG" id="snw:BBN63_01075"/>
<dbReference type="EMBL" id="CP018047">
    <property type="protein sequence ID" value="AQU65062.1"/>
    <property type="molecule type" value="Genomic_DNA"/>
</dbReference>
<dbReference type="Proteomes" id="UP000189677">
    <property type="component" value="Chromosome"/>
</dbReference>
<proteinExistence type="predicted"/>
<evidence type="ECO:0008006" key="3">
    <source>
        <dbReference type="Google" id="ProtNLM"/>
    </source>
</evidence>
<evidence type="ECO:0000313" key="2">
    <source>
        <dbReference type="Proteomes" id="UP000189677"/>
    </source>
</evidence>
<accession>A0A1U9QLC4</accession>
<evidence type="ECO:0000313" key="1">
    <source>
        <dbReference type="EMBL" id="AQU65062.1"/>
    </source>
</evidence>
<dbReference type="OrthoDB" id="571920at2"/>
<dbReference type="AlphaFoldDB" id="A0A1U9QLC4"/>
<sequence>MDTENTPDVATAAEPAPTTWCPSGQALAPEAVVLGVRSRSDGTLAYLATPAPAKEVLPMIPDGIEPSRVLRFASHCVSSCAHRLNNDCTLVDKIRTLPASASDEQPLPRCHLRARCQWWQQSGRAACGRCPAVSTSVHASDALNSLIADPTVTPDQLQEWIESSPDGPAAR</sequence>